<evidence type="ECO:0000313" key="1">
    <source>
        <dbReference type="EMBL" id="MBW87650.1"/>
    </source>
</evidence>
<sequence length="33" mass="3860">MKSVTNLCISESYESNHFLFTKFVNENDTNYPS</sequence>
<organism evidence="1">
    <name type="scientific">Rhizophora mucronata</name>
    <name type="common">Asiatic mangrove</name>
    <dbReference type="NCBI Taxonomy" id="61149"/>
    <lineage>
        <taxon>Eukaryota</taxon>
        <taxon>Viridiplantae</taxon>
        <taxon>Streptophyta</taxon>
        <taxon>Embryophyta</taxon>
        <taxon>Tracheophyta</taxon>
        <taxon>Spermatophyta</taxon>
        <taxon>Magnoliopsida</taxon>
        <taxon>eudicotyledons</taxon>
        <taxon>Gunneridae</taxon>
        <taxon>Pentapetalae</taxon>
        <taxon>rosids</taxon>
        <taxon>fabids</taxon>
        <taxon>Malpighiales</taxon>
        <taxon>Rhizophoraceae</taxon>
        <taxon>Rhizophora</taxon>
    </lineage>
</organism>
<dbReference type="AlphaFoldDB" id="A0A2P2J2G1"/>
<dbReference type="EMBL" id="GGEC01007167">
    <property type="protein sequence ID" value="MBW87650.1"/>
    <property type="molecule type" value="Transcribed_RNA"/>
</dbReference>
<reference evidence="1" key="1">
    <citation type="submission" date="2018-02" db="EMBL/GenBank/DDBJ databases">
        <title>Rhizophora mucronata_Transcriptome.</title>
        <authorList>
            <person name="Meera S.P."/>
            <person name="Sreeshan A."/>
            <person name="Augustine A."/>
        </authorList>
    </citation>
    <scope>NUCLEOTIDE SEQUENCE</scope>
    <source>
        <tissue evidence="1">Leaf</tissue>
    </source>
</reference>
<accession>A0A2P2J2G1</accession>
<name>A0A2P2J2G1_RHIMU</name>
<proteinExistence type="predicted"/>
<protein>
    <submittedName>
        <fullName evidence="1">Uncharacterized protein</fullName>
    </submittedName>
</protein>